<dbReference type="GO" id="GO:0005524">
    <property type="term" value="F:ATP binding"/>
    <property type="evidence" value="ECO:0007669"/>
    <property type="project" value="UniProtKB-KW"/>
</dbReference>
<evidence type="ECO:0000256" key="14">
    <source>
        <dbReference type="PIRSR" id="PIRSR000724-1"/>
    </source>
</evidence>
<keyword evidence="8 13" id="KW-0808">Transferase</keyword>
<dbReference type="GO" id="GO:0006094">
    <property type="term" value="P:gluconeogenesis"/>
    <property type="evidence" value="ECO:0007669"/>
    <property type="project" value="TreeGrafter"/>
</dbReference>
<dbReference type="EMBL" id="MFJM01000039">
    <property type="protein sequence ID" value="OGG17331.1"/>
    <property type="molecule type" value="Genomic_DNA"/>
</dbReference>
<dbReference type="PIRSF" id="PIRSF000724">
    <property type="entry name" value="Pgk"/>
    <property type="match status" value="1"/>
</dbReference>
<dbReference type="Gene3D" id="3.40.50.1260">
    <property type="entry name" value="Phosphoglycerate kinase, N-terminal domain"/>
    <property type="match status" value="2"/>
</dbReference>
<gene>
    <name evidence="13" type="primary">pgk</name>
    <name evidence="17" type="ORF">A3D78_01565</name>
</gene>
<dbReference type="InterPro" id="IPR036043">
    <property type="entry name" value="Phosphoglycerate_kinase_sf"/>
</dbReference>
<keyword evidence="11 13" id="KW-0067">ATP-binding</keyword>
<keyword evidence="10 13" id="KW-0418">Kinase</keyword>
<evidence type="ECO:0000256" key="9">
    <source>
        <dbReference type="ARBA" id="ARBA00022741"/>
    </source>
</evidence>
<feature type="binding site" evidence="13 14">
    <location>
        <begin position="22"/>
        <end position="24"/>
    </location>
    <ligand>
        <name>substrate</name>
    </ligand>
</feature>
<name>A0A1F5ZY10_9BACT</name>
<reference evidence="17 18" key="1">
    <citation type="journal article" date="2016" name="Nat. Commun.">
        <title>Thousands of microbial genomes shed light on interconnected biogeochemical processes in an aquifer system.</title>
        <authorList>
            <person name="Anantharaman K."/>
            <person name="Brown C.T."/>
            <person name="Hug L.A."/>
            <person name="Sharon I."/>
            <person name="Castelle C.J."/>
            <person name="Probst A.J."/>
            <person name="Thomas B.C."/>
            <person name="Singh A."/>
            <person name="Wilkins M.J."/>
            <person name="Karaoz U."/>
            <person name="Brodie E.L."/>
            <person name="Williams K.H."/>
            <person name="Hubbard S.S."/>
            <person name="Banfield J.F."/>
        </authorList>
    </citation>
    <scope>NUCLEOTIDE SEQUENCE [LARGE SCALE GENOMIC DNA]</scope>
</reference>
<dbReference type="GO" id="GO:0006096">
    <property type="term" value="P:glycolytic process"/>
    <property type="evidence" value="ECO:0007669"/>
    <property type="project" value="UniProtKB-UniRule"/>
</dbReference>
<evidence type="ECO:0000256" key="6">
    <source>
        <dbReference type="ARBA" id="ARBA00016471"/>
    </source>
</evidence>
<dbReference type="STRING" id="1798383.A3D78_01565"/>
<dbReference type="FunFam" id="3.40.50.1260:FF:000006">
    <property type="entry name" value="Phosphoglycerate kinase"/>
    <property type="match status" value="1"/>
</dbReference>
<comment type="pathway">
    <text evidence="2 13">Carbohydrate degradation; glycolysis; pyruvate from D-glyceraldehyde 3-phosphate: step 2/5.</text>
</comment>
<evidence type="ECO:0000256" key="16">
    <source>
        <dbReference type="RuleBase" id="RU000532"/>
    </source>
</evidence>
<comment type="caution">
    <text evidence="17">The sequence shown here is derived from an EMBL/GenBank/DDBJ whole genome shotgun (WGS) entry which is preliminary data.</text>
</comment>
<dbReference type="PANTHER" id="PTHR11406:SF23">
    <property type="entry name" value="PHOSPHOGLYCERATE KINASE 1, CHLOROPLASTIC-RELATED"/>
    <property type="match status" value="1"/>
</dbReference>
<dbReference type="FunFam" id="3.40.50.1260:FF:000031">
    <property type="entry name" value="Phosphoglycerate kinase 1"/>
    <property type="match status" value="1"/>
</dbReference>
<feature type="binding site" evidence="13">
    <location>
        <position position="151"/>
    </location>
    <ligand>
        <name>substrate</name>
    </ligand>
</feature>
<evidence type="ECO:0000256" key="3">
    <source>
        <dbReference type="ARBA" id="ARBA00008982"/>
    </source>
</evidence>
<comment type="subunit">
    <text evidence="4 13">Monomer.</text>
</comment>
<dbReference type="PANTHER" id="PTHR11406">
    <property type="entry name" value="PHOSPHOGLYCERATE KINASE"/>
    <property type="match status" value="1"/>
</dbReference>
<evidence type="ECO:0000256" key="11">
    <source>
        <dbReference type="ARBA" id="ARBA00022840"/>
    </source>
</evidence>
<evidence type="ECO:0000256" key="10">
    <source>
        <dbReference type="ARBA" id="ARBA00022777"/>
    </source>
</evidence>
<evidence type="ECO:0000256" key="7">
    <source>
        <dbReference type="ARBA" id="ARBA00022490"/>
    </source>
</evidence>
<feature type="binding site" evidence="14">
    <location>
        <position position="37"/>
    </location>
    <ligand>
        <name>(2R)-3-phosphoglycerate</name>
        <dbReference type="ChEBI" id="CHEBI:58272"/>
    </ligand>
</feature>
<dbReference type="AlphaFoldDB" id="A0A1F5ZY10"/>
<feature type="binding site" evidence="13 14">
    <location>
        <begin position="60"/>
        <end position="63"/>
    </location>
    <ligand>
        <name>substrate</name>
    </ligand>
</feature>
<dbReference type="InterPro" id="IPR001576">
    <property type="entry name" value="Phosphoglycerate_kinase"/>
</dbReference>
<sequence>MNKKDITQIKNLDGKRVFLTCDFNISLKNGSLTNDTRIREVIPTIKYLLRRNCHLILASHLGRPKRHDLTFSLKPVAKRLEKFLGLPVELVDYYWQDKALPLINKISPEKIVLLENIRFYKGEKNNDPEYSAHLAKMADIFVNDAFGASHRVHASIVGIAKFLPGYAGLLLKKEIDMLQKALHNPQRPLLVFIGGAKTPEKISVIEKLLDKADSVALGGAIANTFLAAWGFGMGQSLVDYEMVEMARTVFWEATRKHSALILPIDVVIQNSHTKNKPQIVNYDLVPSDVAIFDIGPQTNLLYRKLIHNAKTIIWNGPMGYYENKLFQKGTDRLLKDIVQADAFKIIGGGDTLSFIGNQKYLNHFNHVSTGGSAMLEYLKNGTLPGIEVLQNN</sequence>
<dbReference type="Proteomes" id="UP000176253">
    <property type="component" value="Unassembled WGS sequence"/>
</dbReference>
<evidence type="ECO:0000313" key="18">
    <source>
        <dbReference type="Proteomes" id="UP000176253"/>
    </source>
</evidence>
<proteinExistence type="inferred from homology"/>
<dbReference type="GO" id="GO:0005829">
    <property type="term" value="C:cytosol"/>
    <property type="evidence" value="ECO:0007669"/>
    <property type="project" value="TreeGrafter"/>
</dbReference>
<feature type="binding site" evidence="13 15">
    <location>
        <position position="322"/>
    </location>
    <ligand>
        <name>ATP</name>
        <dbReference type="ChEBI" id="CHEBI:30616"/>
    </ligand>
</feature>
<evidence type="ECO:0000313" key="17">
    <source>
        <dbReference type="EMBL" id="OGG17331.1"/>
    </source>
</evidence>
<dbReference type="GO" id="GO:0004618">
    <property type="term" value="F:phosphoglycerate kinase activity"/>
    <property type="evidence" value="ECO:0007669"/>
    <property type="project" value="UniProtKB-UniRule"/>
</dbReference>
<dbReference type="GO" id="GO:0043531">
    <property type="term" value="F:ADP binding"/>
    <property type="evidence" value="ECO:0007669"/>
    <property type="project" value="TreeGrafter"/>
</dbReference>
<organism evidence="17 18">
    <name type="scientific">Candidatus Gottesmanbacteria bacterium RIFCSPHIGHO2_02_FULL_39_14</name>
    <dbReference type="NCBI Taxonomy" id="1798383"/>
    <lineage>
        <taxon>Bacteria</taxon>
        <taxon>Candidatus Gottesmaniibacteriota</taxon>
    </lineage>
</organism>
<comment type="similarity">
    <text evidence="3 13 16">Belongs to the phosphoglycerate kinase family.</text>
</comment>
<comment type="subcellular location">
    <subcellularLocation>
        <location evidence="13">Cytoplasm</location>
    </subcellularLocation>
</comment>
<comment type="catalytic activity">
    <reaction evidence="1 13 16">
        <text>(2R)-3-phosphoglycerate + ATP = (2R)-3-phospho-glyceroyl phosphate + ADP</text>
        <dbReference type="Rhea" id="RHEA:14801"/>
        <dbReference type="ChEBI" id="CHEBI:30616"/>
        <dbReference type="ChEBI" id="CHEBI:57604"/>
        <dbReference type="ChEBI" id="CHEBI:58272"/>
        <dbReference type="ChEBI" id="CHEBI:456216"/>
        <dbReference type="EC" id="2.7.2.3"/>
    </reaction>
</comment>
<evidence type="ECO:0000256" key="12">
    <source>
        <dbReference type="ARBA" id="ARBA00023152"/>
    </source>
</evidence>
<evidence type="ECO:0000256" key="8">
    <source>
        <dbReference type="ARBA" id="ARBA00022679"/>
    </source>
</evidence>
<feature type="binding site" evidence="14">
    <location>
        <position position="151"/>
    </location>
    <ligand>
        <name>(2R)-3-phosphoglycerate</name>
        <dbReference type="ChEBI" id="CHEBI:58272"/>
    </ligand>
</feature>
<keyword evidence="12 13" id="KW-0324">Glycolysis</keyword>
<evidence type="ECO:0000256" key="1">
    <source>
        <dbReference type="ARBA" id="ARBA00000642"/>
    </source>
</evidence>
<accession>A0A1F5ZY10</accession>
<keyword evidence="9 13" id="KW-0547">Nucleotide-binding</keyword>
<feature type="binding site" evidence="13 15">
    <location>
        <begin position="348"/>
        <end position="351"/>
    </location>
    <ligand>
        <name>ATP</name>
        <dbReference type="ChEBI" id="CHEBI:30616"/>
    </ligand>
</feature>
<dbReference type="UniPathway" id="UPA00109">
    <property type="reaction ID" value="UER00185"/>
</dbReference>
<comment type="caution">
    <text evidence="13">Lacks conserved residue(s) required for the propagation of feature annotation.</text>
</comment>
<dbReference type="Pfam" id="PF00162">
    <property type="entry name" value="PGK"/>
    <property type="match status" value="1"/>
</dbReference>
<evidence type="ECO:0000256" key="15">
    <source>
        <dbReference type="PIRSR" id="PIRSR000724-2"/>
    </source>
</evidence>
<keyword evidence="7 13" id="KW-0963">Cytoplasm</keyword>
<feature type="binding site" evidence="13 15">
    <location>
        <position position="201"/>
    </location>
    <ligand>
        <name>ATP</name>
        <dbReference type="ChEBI" id="CHEBI:30616"/>
    </ligand>
</feature>
<dbReference type="InterPro" id="IPR015824">
    <property type="entry name" value="Phosphoglycerate_kinase_N"/>
</dbReference>
<feature type="binding site" evidence="13">
    <location>
        <position position="37"/>
    </location>
    <ligand>
        <name>substrate</name>
    </ligand>
</feature>
<dbReference type="PRINTS" id="PR00477">
    <property type="entry name" value="PHGLYCKINASE"/>
</dbReference>
<evidence type="ECO:0000256" key="5">
    <source>
        <dbReference type="ARBA" id="ARBA00013061"/>
    </source>
</evidence>
<evidence type="ECO:0000256" key="13">
    <source>
        <dbReference type="HAMAP-Rule" id="MF_00145"/>
    </source>
</evidence>
<protein>
    <recommendedName>
        <fullName evidence="6 13">Phosphoglycerate kinase</fullName>
        <ecNumber evidence="5 13">2.7.2.3</ecNumber>
    </recommendedName>
</protein>
<dbReference type="EC" id="2.7.2.3" evidence="5 13"/>
<feature type="binding site" evidence="14">
    <location>
        <position position="118"/>
    </location>
    <ligand>
        <name>(2R)-3-phosphoglycerate</name>
        <dbReference type="ChEBI" id="CHEBI:58272"/>
    </ligand>
</feature>
<feature type="binding site" evidence="13">
    <location>
        <position position="118"/>
    </location>
    <ligand>
        <name>substrate</name>
    </ligand>
</feature>
<evidence type="ECO:0000256" key="4">
    <source>
        <dbReference type="ARBA" id="ARBA00011245"/>
    </source>
</evidence>
<dbReference type="HAMAP" id="MF_00145">
    <property type="entry name" value="Phosphoglyc_kinase"/>
    <property type="match status" value="1"/>
</dbReference>
<dbReference type="SUPFAM" id="SSF53748">
    <property type="entry name" value="Phosphoglycerate kinase"/>
    <property type="match status" value="1"/>
</dbReference>
<evidence type="ECO:0000256" key="2">
    <source>
        <dbReference type="ARBA" id="ARBA00004838"/>
    </source>
</evidence>